<reference evidence="2 3" key="1">
    <citation type="journal article" date="2015" name="Stand. Genomic Sci.">
        <title>Genomic Encyclopedia of Bacterial and Archaeal Type Strains, Phase III: the genomes of soil and plant-associated and newly described type strains.</title>
        <authorList>
            <person name="Whitman W.B."/>
            <person name="Woyke T."/>
            <person name="Klenk H.P."/>
            <person name="Zhou Y."/>
            <person name="Lilburn T.G."/>
            <person name="Beck B.J."/>
            <person name="De Vos P."/>
            <person name="Vandamme P."/>
            <person name="Eisen J.A."/>
            <person name="Garrity G."/>
            <person name="Hugenholtz P."/>
            <person name="Kyrpides N.C."/>
        </authorList>
    </citation>
    <scope>NUCLEOTIDE SEQUENCE [LARGE SCALE GENOMIC DNA]</scope>
    <source>
        <strain evidence="2 3">CGMCC 1.10685</strain>
    </source>
</reference>
<evidence type="ECO:0000313" key="2">
    <source>
        <dbReference type="EMBL" id="TWI50262.1"/>
    </source>
</evidence>
<proteinExistence type="predicted"/>
<dbReference type="EMBL" id="CP046904">
    <property type="protein sequence ID" value="QGZ38211.1"/>
    <property type="molecule type" value="Genomic_DNA"/>
</dbReference>
<dbReference type="OrthoDB" id="980947at2"/>
<protein>
    <submittedName>
        <fullName evidence="2">Uncharacterized protein</fullName>
    </submittedName>
</protein>
<sequence>MQPIALSPRGVDIPMAELAKVAAALTRQLMGDLQRCWGVAGVVSPFADAAEAPGGAWQILVVPDAAGRGGMHSVPQHIDEPVIAIVQYQPNTMWSLAASHEAIEMLLDPLGASFRDGPDPRGSGKRVRFLMEVCDPCQSFGCAYALDGVWVSDFVLPSFYQVSGGTAPYTLKNNVLSPLSVTADGVLSWQEPDSGDWHQLDAAGFKGPVHQSDVLGALAGINWRGAFDRRSGDYPGHLVTDAELRKHKARIAAVAKRERAAEAKRQAALEKFCKANGL</sequence>
<organism evidence="2 3">
    <name type="scientific">Pseudoduganella flava</name>
    <dbReference type="NCBI Taxonomy" id="871742"/>
    <lineage>
        <taxon>Bacteria</taxon>
        <taxon>Pseudomonadati</taxon>
        <taxon>Pseudomonadota</taxon>
        <taxon>Betaproteobacteria</taxon>
        <taxon>Burkholderiales</taxon>
        <taxon>Oxalobacteraceae</taxon>
        <taxon>Telluria group</taxon>
        <taxon>Pseudoduganella</taxon>
    </lineage>
</organism>
<reference evidence="2" key="2">
    <citation type="submission" date="2019-07" db="EMBL/GenBank/DDBJ databases">
        <authorList>
            <person name="Whitman W."/>
            <person name="Huntemann M."/>
            <person name="Clum A."/>
            <person name="Pillay M."/>
            <person name="Palaniappan K."/>
            <person name="Varghese N."/>
            <person name="Mikhailova N."/>
            <person name="Stamatis D."/>
            <person name="Reddy T."/>
            <person name="Daum C."/>
            <person name="Shapiro N."/>
            <person name="Ivanova N."/>
            <person name="Kyrpides N."/>
            <person name="Woyke T."/>
        </authorList>
    </citation>
    <scope>NUCLEOTIDE SEQUENCE</scope>
    <source>
        <strain evidence="2">CGMCC 1.10685</strain>
    </source>
</reference>
<dbReference type="AlphaFoldDB" id="A0A562Q0P5"/>
<keyword evidence="4" id="KW-1185">Reference proteome</keyword>
<reference evidence="1 4" key="3">
    <citation type="submission" date="2019-12" db="EMBL/GenBank/DDBJ databases">
        <title>Draft Genome Sequences of Six Type Strains of the Genus Massilia.</title>
        <authorList>
            <person name="Miess H."/>
            <person name="Frediansyah A."/>
            <person name="Goeker M."/>
            <person name="Gross H."/>
        </authorList>
    </citation>
    <scope>NUCLEOTIDE SEQUENCE [LARGE SCALE GENOMIC DNA]</scope>
    <source>
        <strain evidence="1 4">DSM 26639</strain>
    </source>
</reference>
<dbReference type="RefSeq" id="WP_145873882.1">
    <property type="nucleotide sequence ID" value="NZ_CP046904.1"/>
</dbReference>
<accession>A0A562Q0P5</accession>
<dbReference type="Proteomes" id="UP000315112">
    <property type="component" value="Unassembled WGS sequence"/>
</dbReference>
<evidence type="ECO:0000313" key="1">
    <source>
        <dbReference type="EMBL" id="QGZ38211.1"/>
    </source>
</evidence>
<name>A0A562Q0P5_9BURK</name>
<gene>
    <name evidence="1" type="ORF">GO485_03530</name>
    <name evidence="2" type="ORF">IP92_01491</name>
</gene>
<dbReference type="Proteomes" id="UP000437862">
    <property type="component" value="Chromosome"/>
</dbReference>
<evidence type="ECO:0000313" key="3">
    <source>
        <dbReference type="Proteomes" id="UP000315112"/>
    </source>
</evidence>
<dbReference type="EMBL" id="VLKW01000002">
    <property type="protein sequence ID" value="TWI50262.1"/>
    <property type="molecule type" value="Genomic_DNA"/>
</dbReference>
<evidence type="ECO:0000313" key="4">
    <source>
        <dbReference type="Proteomes" id="UP000437862"/>
    </source>
</evidence>